<organism evidence="1 2">
    <name type="scientific">Prunus armeniaca</name>
    <name type="common">Apricot</name>
    <name type="synonym">Armeniaca vulgaris</name>
    <dbReference type="NCBI Taxonomy" id="36596"/>
    <lineage>
        <taxon>Eukaryota</taxon>
        <taxon>Viridiplantae</taxon>
        <taxon>Streptophyta</taxon>
        <taxon>Embryophyta</taxon>
        <taxon>Tracheophyta</taxon>
        <taxon>Spermatophyta</taxon>
        <taxon>Magnoliopsida</taxon>
        <taxon>eudicotyledons</taxon>
        <taxon>Gunneridae</taxon>
        <taxon>Pentapetalae</taxon>
        <taxon>rosids</taxon>
        <taxon>fabids</taxon>
        <taxon>Rosales</taxon>
        <taxon>Rosaceae</taxon>
        <taxon>Amygdaloideae</taxon>
        <taxon>Amygdaleae</taxon>
        <taxon>Prunus</taxon>
    </lineage>
</organism>
<evidence type="ECO:0000313" key="2">
    <source>
        <dbReference type="Proteomes" id="UP000507222"/>
    </source>
</evidence>
<dbReference type="Proteomes" id="UP000507222">
    <property type="component" value="Unassembled WGS sequence"/>
</dbReference>
<proteinExistence type="predicted"/>
<accession>A0A6J5TMR9</accession>
<dbReference type="EMBL" id="CAEKDK010000001">
    <property type="protein sequence ID" value="CAB4265063.1"/>
    <property type="molecule type" value="Genomic_DNA"/>
</dbReference>
<reference evidence="1 2" key="1">
    <citation type="submission" date="2020-05" db="EMBL/GenBank/DDBJ databases">
        <authorList>
            <person name="Campoy J."/>
            <person name="Schneeberger K."/>
            <person name="Spophaly S."/>
        </authorList>
    </citation>
    <scope>NUCLEOTIDE SEQUENCE [LARGE SCALE GENOMIC DNA]</scope>
    <source>
        <strain evidence="1">PruArmRojPasFocal</strain>
    </source>
</reference>
<name>A0A6J5TMR9_PRUAR</name>
<gene>
    <name evidence="1" type="ORF">CURHAP_LOCUS7098</name>
</gene>
<protein>
    <submittedName>
        <fullName evidence="1">Uncharacterized protein</fullName>
    </submittedName>
</protein>
<dbReference type="AlphaFoldDB" id="A0A6J5TMR9"/>
<evidence type="ECO:0000313" key="1">
    <source>
        <dbReference type="EMBL" id="CAB4265063.1"/>
    </source>
</evidence>
<sequence length="61" mass="7093">MGEEIVCSMLPSEKKYVLEKWVGRKGLNVLIREAIAHENRHHNTENVKILGEHRAQFINIL</sequence>